<dbReference type="Gene3D" id="2.10.50.10">
    <property type="entry name" value="Tumor Necrosis Factor Receptor, subunit A, domain 2"/>
    <property type="match status" value="1"/>
</dbReference>
<dbReference type="Gene3D" id="2.130.10.130">
    <property type="entry name" value="Integrin alpha, N-terminal"/>
    <property type="match status" value="3"/>
</dbReference>
<keyword evidence="1 4" id="KW-0732">Signal</keyword>
<evidence type="ECO:0000313" key="8">
    <source>
        <dbReference type="EMBL" id="CAK8991107.1"/>
    </source>
</evidence>
<evidence type="ECO:0000313" key="9">
    <source>
        <dbReference type="Proteomes" id="UP001642484"/>
    </source>
</evidence>
<dbReference type="Gene3D" id="2.10.50.30">
    <property type="entry name" value="GPCR, family 3, nine cysteines domain"/>
    <property type="match status" value="1"/>
</dbReference>
<dbReference type="InterPro" id="IPR028994">
    <property type="entry name" value="Integrin_alpha_N"/>
</dbReference>
<dbReference type="Pfam" id="PF07699">
    <property type="entry name" value="Ephrin_rec_like"/>
    <property type="match status" value="1"/>
</dbReference>
<dbReference type="Proteomes" id="UP001642484">
    <property type="component" value="Unassembled WGS sequence"/>
</dbReference>
<dbReference type="Gene3D" id="2.10.220.10">
    <property type="entry name" value="Hormone Receptor, Insulin-like Growth Factor Receptor 1, Chain A, domain 2"/>
    <property type="match status" value="1"/>
</dbReference>
<dbReference type="Pfam" id="PF13517">
    <property type="entry name" value="FG-GAP_3"/>
    <property type="match status" value="6"/>
</dbReference>
<feature type="domain" description="Laminin EGF-like" evidence="7">
    <location>
        <begin position="950"/>
        <end position="978"/>
    </location>
</feature>
<name>A0ABP0HLR2_9DINO</name>
<feature type="compositionally biased region" description="Low complexity" evidence="2">
    <location>
        <begin position="1642"/>
        <end position="1657"/>
    </location>
</feature>
<dbReference type="PROSITE" id="PS01186">
    <property type="entry name" value="EGF_2"/>
    <property type="match status" value="1"/>
</dbReference>
<feature type="compositionally biased region" description="Polar residues" evidence="2">
    <location>
        <begin position="1660"/>
        <end position="1670"/>
    </location>
</feature>
<proteinExistence type="predicted"/>
<dbReference type="PROSITE" id="PS00022">
    <property type="entry name" value="EGF_1"/>
    <property type="match status" value="1"/>
</dbReference>
<feature type="region of interest" description="Disordered" evidence="2">
    <location>
        <begin position="1642"/>
        <end position="1670"/>
    </location>
</feature>
<keyword evidence="3" id="KW-0812">Transmembrane</keyword>
<dbReference type="EMBL" id="CAXAMN010000858">
    <property type="protein sequence ID" value="CAK8991107.1"/>
    <property type="molecule type" value="Genomic_DNA"/>
</dbReference>
<protein>
    <submittedName>
        <fullName evidence="8">Uncharacterized protein</fullName>
    </submittedName>
</protein>
<dbReference type="InterPro" id="IPR013517">
    <property type="entry name" value="FG-GAP"/>
</dbReference>
<keyword evidence="3" id="KW-1133">Transmembrane helix</keyword>
<dbReference type="InterPro" id="IPR002049">
    <property type="entry name" value="LE_dom"/>
</dbReference>
<organism evidence="8 9">
    <name type="scientific">Durusdinium trenchii</name>
    <dbReference type="NCBI Taxonomy" id="1381693"/>
    <lineage>
        <taxon>Eukaryota</taxon>
        <taxon>Sar</taxon>
        <taxon>Alveolata</taxon>
        <taxon>Dinophyceae</taxon>
        <taxon>Suessiales</taxon>
        <taxon>Symbiodiniaceae</taxon>
        <taxon>Durusdinium</taxon>
    </lineage>
</organism>
<reference evidence="8 9" key="1">
    <citation type="submission" date="2024-02" db="EMBL/GenBank/DDBJ databases">
        <authorList>
            <person name="Chen Y."/>
            <person name="Shah S."/>
            <person name="Dougan E. K."/>
            <person name="Thang M."/>
            <person name="Chan C."/>
        </authorList>
    </citation>
    <scope>NUCLEOTIDE SEQUENCE [LARGE SCALE GENOMIC DNA]</scope>
</reference>
<dbReference type="InterPro" id="IPR038550">
    <property type="entry name" value="GPCR_3_9-Cys_sf"/>
</dbReference>
<dbReference type="InterPro" id="IPR009030">
    <property type="entry name" value="Growth_fac_rcpt_cys_sf"/>
</dbReference>
<feature type="transmembrane region" description="Helical" evidence="3">
    <location>
        <begin position="1261"/>
        <end position="1285"/>
    </location>
</feature>
<feature type="signal peptide" evidence="4">
    <location>
        <begin position="1"/>
        <end position="19"/>
    </location>
</feature>
<dbReference type="SUPFAM" id="SSF69318">
    <property type="entry name" value="Integrin alpha N-terminal domain"/>
    <property type="match status" value="3"/>
</dbReference>
<feature type="domain" description="EGF-like" evidence="5 6">
    <location>
        <begin position="1023"/>
        <end position="1034"/>
    </location>
</feature>
<gene>
    <name evidence="8" type="ORF">CCMP2556_LOCUS2314</name>
</gene>
<evidence type="ECO:0000259" key="6">
    <source>
        <dbReference type="PROSITE" id="PS01186"/>
    </source>
</evidence>
<dbReference type="InterPro" id="IPR011641">
    <property type="entry name" value="Tyr-kin_ephrin_A/B_rcpt-like"/>
</dbReference>
<keyword evidence="9" id="KW-1185">Reference proteome</keyword>
<dbReference type="SMART" id="SM01411">
    <property type="entry name" value="Ephrin_rec_like"/>
    <property type="match status" value="5"/>
</dbReference>
<dbReference type="SUPFAM" id="SSF57184">
    <property type="entry name" value="Growth factor receptor domain"/>
    <property type="match status" value="1"/>
</dbReference>
<evidence type="ECO:0000259" key="7">
    <source>
        <dbReference type="PROSITE" id="PS01248"/>
    </source>
</evidence>
<evidence type="ECO:0000256" key="1">
    <source>
        <dbReference type="ARBA" id="ARBA00022729"/>
    </source>
</evidence>
<evidence type="ECO:0000256" key="4">
    <source>
        <dbReference type="SAM" id="SignalP"/>
    </source>
</evidence>
<dbReference type="PANTHER" id="PTHR44103:SF1">
    <property type="entry name" value="PROPROTEIN CONVERTASE P"/>
    <property type="match status" value="1"/>
</dbReference>
<keyword evidence="3" id="KW-0472">Membrane</keyword>
<sequence length="1685" mass="185436">MKCYLGWSVVFVAVFGGEAAFKWCETNGKTGCVGQAKKFTRMFSDTGNPFSSVEVAPYDTAIVVDWDKDGDLDVIVNNVRNKGKGEGIRYYERQASGEYLELTDTNPFKGIYCTDFSTPEVVDWDGDGHLDLIASAGSIGDALAGGSIRFFKRQSDGSLVEQKGYANPFSGIKGELAFGIQLSAGDWDGDGDLDLLAGQIKGLRYYEQRNGLLVAANHSNLDSLKSSKLMPKVFDWDGDGDLDLFLLPNVYTRMLTEGVTPEKWSARKIQLLEQQNGQTRFAIDNPLSNIDLYGTGMSLVDVNGDGKTDVVCGGKDGLEVFFQNEDGQLKEMSTSGVPLSSIPIKARQQACKKPYCRVSYTPLLADWDGDGDQDLVLVDGFRGRDGPAVRFLEHLDNHLVIEHPNSPFQNMSCNIELAYGFCMADWDGDGMLDLIGFTWTSLNHGSSVGICLQVDGSFVQIDTHPFLGVKFGYSDPLMLDWDNDGDLDLLVLYKKAIYWFEQLSDGTSVEHILEVRPIAYYAAGDMDGDGDIDLLTVSQGSQDAKFFERTEDGELEQASDERNPFKGMLKVEDVTNAFALGDWDGDGQADVIHVTDLDIRQYKQELDHAFVEAENPFEMIVTGMKGSYADFFDMDGDGDLDLILRGFRPLQRSFRYFEHIDEELVERFDEENPFHNAEVPYPETTFAVGDVDGDGHVDIVEGKLFGSFSYLRQENGHFKSMEGDDNPFGALRGSPLSPPCPTLIDWDGDGNMDVVAGADRGHLELYQQVNQSFQRVEESPFQNVSILVIAGLPANDSQRFVQKFGSLSDAEISKLISGEPEDVQVAVKTLVQAVREGFWATCSAFVDLDDDGDLDLIVSGGAFSGFIYFEQDHGSFVMRPEMLKEVPENLGTQTKPTVIDWDGDGYLDLIVTGRLHGDINHFNYYTLGACYPQSQPYCKLGSCNHKTAQCECYSGVEGSECSRCSQFHFKDLETCKACPGYNTLEGTCSRRGVCEDDADARSSSQESNKSKYQVLTSFGSGQCKCLAPFHGDGCHEGECPSGQFLQANAEVPNISDWYRNWDACMPCESGRYKIFVGNAPCELCEAGRYQQFMGQTDCLACPAGRSSQPGAAECYVCPYAGTHSSPGSATCDPCPDGFVASENHSTCVRCGHGSRPNTNRTECIRCDEGYIAVAGSVSCVPCAAGSAPNDERSSCSACESGMFAAERSERCLPCPEGSVPDATGGECKACPGQLYAMPGDDECRECTFPFMVLGEDNQCTILYFVLFLLGFCLLIIFSYIIAGWVRVWYLKKHLKDLEAMHEYEELHTVKASYAKYGMWQHKANRLIGERKQKVSEESKRLGVSISFALDELESLYAQKAQDTEWRFHEIGAVTECGFRVKVRCCDLETGACNWGSLNVVPPPENPNFHEMAGLLAYGPDALGKGKICPRDGKPDCSLVDALRKDGKSGPANWFMSWAWGYSLKNVCGALRKWWTTHAVVAGSSPDSTCVWWCFFVNNQFRLLQDGETAETQELLAVFAKPLESAGKVLMCMDKFKECSYTSRIWCIFEVFSAVRRSIPITLIMPELNIDKSEMPIVTLKELKAACSIDAAQAQASVKADEDIIKAHILATMGSFTYVNQTVEEALWIEVIKVLEESTASTASGASGATADSSTDLTRSGEYTSSSTEGIQIQTRNLNPAGCCLQ</sequence>
<feature type="chain" id="PRO_5046184517" evidence="4">
    <location>
        <begin position="20"/>
        <end position="1685"/>
    </location>
</feature>
<dbReference type="InterPro" id="IPR000742">
    <property type="entry name" value="EGF"/>
</dbReference>
<dbReference type="PROSITE" id="PS01248">
    <property type="entry name" value="EGF_LAM_1"/>
    <property type="match status" value="1"/>
</dbReference>
<evidence type="ECO:0000256" key="3">
    <source>
        <dbReference type="SAM" id="Phobius"/>
    </source>
</evidence>
<evidence type="ECO:0000256" key="2">
    <source>
        <dbReference type="SAM" id="MobiDB-lite"/>
    </source>
</evidence>
<dbReference type="PANTHER" id="PTHR44103">
    <property type="entry name" value="PROPROTEIN CONVERTASE P"/>
    <property type="match status" value="1"/>
</dbReference>
<comment type="caution">
    <text evidence="8">The sequence shown here is derived from an EMBL/GenBank/DDBJ whole genome shotgun (WGS) entry which is preliminary data.</text>
</comment>
<evidence type="ECO:0000259" key="5">
    <source>
        <dbReference type="PROSITE" id="PS00022"/>
    </source>
</evidence>
<accession>A0ABP0HLR2</accession>